<dbReference type="GO" id="GO:0005634">
    <property type="term" value="C:nucleus"/>
    <property type="evidence" value="ECO:0007669"/>
    <property type="project" value="UniProtKB-SubCell"/>
</dbReference>
<feature type="active site" description="Proton donor/acceptor" evidence="5">
    <location>
        <position position="188"/>
    </location>
</feature>
<dbReference type="Gene3D" id="3.90.1140.10">
    <property type="entry name" value="Cyclic phosphodiesterase"/>
    <property type="match status" value="1"/>
</dbReference>
<protein>
    <recommendedName>
        <fullName evidence="5">U6 snRNA phosphodiesterase</fullName>
        <ecNumber evidence="5">3.1.4.-</ecNumber>
    </recommendedName>
</protein>
<dbReference type="Proteomes" id="UP000241462">
    <property type="component" value="Unassembled WGS sequence"/>
</dbReference>
<organism evidence="7 8">
    <name type="scientific">Coniella lustricola</name>
    <dbReference type="NCBI Taxonomy" id="2025994"/>
    <lineage>
        <taxon>Eukaryota</taxon>
        <taxon>Fungi</taxon>
        <taxon>Dikarya</taxon>
        <taxon>Ascomycota</taxon>
        <taxon>Pezizomycotina</taxon>
        <taxon>Sordariomycetes</taxon>
        <taxon>Sordariomycetidae</taxon>
        <taxon>Diaporthales</taxon>
        <taxon>Schizoparmaceae</taxon>
        <taxon>Coniella</taxon>
    </lineage>
</organism>
<keyword evidence="2 5" id="KW-0378">Hydrolase</keyword>
<dbReference type="InParanoid" id="A0A2T3A4R0"/>
<comment type="subcellular location">
    <subcellularLocation>
        <location evidence="5">Nucleus</location>
    </subcellularLocation>
</comment>
<feature type="active site" description="Proton donor/acceptor" evidence="5">
    <location>
        <position position="379"/>
    </location>
</feature>
<reference evidence="7 8" key="1">
    <citation type="journal article" date="2018" name="Mycol. Prog.">
        <title>Coniella lustricola, a new species from submerged detritus.</title>
        <authorList>
            <person name="Raudabaugh D.B."/>
            <person name="Iturriaga T."/>
            <person name="Carver A."/>
            <person name="Mondo S."/>
            <person name="Pangilinan J."/>
            <person name="Lipzen A."/>
            <person name="He G."/>
            <person name="Amirebrahimi M."/>
            <person name="Grigoriev I.V."/>
            <person name="Miller A.N."/>
        </authorList>
    </citation>
    <scope>NUCLEOTIDE SEQUENCE [LARGE SCALE GENOMIC DNA]</scope>
    <source>
        <strain evidence="7 8">B22-T-1</strain>
    </source>
</reference>
<name>A0A2T3A4R0_9PEZI</name>
<dbReference type="GO" id="GO:1990838">
    <property type="term" value="F:poly(U)-specific exoribonuclease activity, producing 3' uridine cyclic phosphate ends"/>
    <property type="evidence" value="ECO:0007669"/>
    <property type="project" value="UniProtKB-UniRule"/>
</dbReference>
<sequence>MAILSKMGLVDYDSSCSSSSSSSSSSSLSTADRAHRDHRPAKKRKTSATTIKPSSSHANTSNNSSNNTTALPPLPSAFHNLYASTVRPAAADLPSLHQGRRRLIPHVAGNWPSHLYIEWRPTPAAHEALTSLLNNLTTTFNSLVTTTTTTTTSNEVQNTDTSTTTTASAVPELTSFLTSDLGAPLPLHVSLSRPFVLRTAEKDRFLDDLVQALHGSGSVNSSSPAHIPGPFSLVVDDVAWFRSREAERSFLVLRVRSSASNTTTTTTTIPSSYPSTTQDGAEVHPATSTTKIPPRNPELTAILNKCNDLVGAYGQPKLYAQPAQHQTKDTHLPPDPPSKNQLPTQNRSNITGDTSASDNGHGGGVQDTTTTTTTDQAFHVSIAWSFFTPTDELRAQTAAVFAKKEFQRAIREAVRIPVDSVKAKIGNVVSDIPLVVSGAAPASGAASAKGAGGARSGIKRGLFGL</sequence>
<feature type="region of interest" description="Disordered" evidence="6">
    <location>
        <begin position="261"/>
        <end position="296"/>
    </location>
</feature>
<dbReference type="GO" id="GO:0034477">
    <property type="term" value="P:U6 snRNA 3'-end processing"/>
    <property type="evidence" value="ECO:0007669"/>
    <property type="project" value="UniProtKB-UniRule"/>
</dbReference>
<evidence type="ECO:0000313" key="7">
    <source>
        <dbReference type="EMBL" id="PSR82777.1"/>
    </source>
</evidence>
<feature type="region of interest" description="Disordered" evidence="6">
    <location>
        <begin position="11"/>
        <end position="72"/>
    </location>
</feature>
<dbReference type="GO" id="GO:0016829">
    <property type="term" value="F:lyase activity"/>
    <property type="evidence" value="ECO:0007669"/>
    <property type="project" value="UniProtKB-KW"/>
</dbReference>
<keyword evidence="3" id="KW-0456">Lyase</keyword>
<feature type="compositionally biased region" description="Low complexity" evidence="6">
    <location>
        <begin position="261"/>
        <end position="277"/>
    </location>
</feature>
<accession>A0A2T3A4R0</accession>
<feature type="compositionally biased region" description="Basic residues" evidence="6">
    <location>
        <begin position="36"/>
        <end position="46"/>
    </location>
</feature>
<evidence type="ECO:0000256" key="4">
    <source>
        <dbReference type="ARBA" id="ARBA00023242"/>
    </source>
</evidence>
<dbReference type="Pfam" id="PF09749">
    <property type="entry name" value="HVSL"/>
    <property type="match status" value="1"/>
</dbReference>
<dbReference type="EC" id="3.1.4.-" evidence="5"/>
<feature type="region of interest" description="Disordered" evidence="6">
    <location>
        <begin position="322"/>
        <end position="372"/>
    </location>
</feature>
<feature type="compositionally biased region" description="Low complexity" evidence="6">
    <location>
        <begin position="14"/>
        <end position="29"/>
    </location>
</feature>
<evidence type="ECO:0000256" key="6">
    <source>
        <dbReference type="SAM" id="MobiDB-lite"/>
    </source>
</evidence>
<keyword evidence="1 5" id="KW-0540">Nuclease</keyword>
<dbReference type="STRING" id="2025994.A0A2T3A4R0"/>
<evidence type="ECO:0000256" key="2">
    <source>
        <dbReference type="ARBA" id="ARBA00022801"/>
    </source>
</evidence>
<keyword evidence="4 5" id="KW-0539">Nucleus</keyword>
<evidence type="ECO:0000256" key="3">
    <source>
        <dbReference type="ARBA" id="ARBA00023239"/>
    </source>
</evidence>
<dbReference type="AlphaFoldDB" id="A0A2T3A4R0"/>
<comment type="function">
    <text evidence="5">Phosphodiesterase responsible for the U6 snRNA 3' end processing. Acts as an exoribonuclease (RNase) responsible for trimming the poly(U) tract of the last nucleotides in the pre-U6 snRNA molecule, leading to the formation of mature U6 snRNA.</text>
</comment>
<gene>
    <name evidence="5" type="primary">USB1</name>
    <name evidence="7" type="ORF">BD289DRAFT_436845</name>
</gene>
<evidence type="ECO:0000313" key="8">
    <source>
        <dbReference type="Proteomes" id="UP000241462"/>
    </source>
</evidence>
<dbReference type="PANTHER" id="PTHR13522">
    <property type="entry name" value="U6 SNRNA PHOSPHODIESTERASE 1"/>
    <property type="match status" value="1"/>
</dbReference>
<keyword evidence="8" id="KW-1185">Reference proteome</keyword>
<dbReference type="InterPro" id="IPR027521">
    <property type="entry name" value="Usb1"/>
</dbReference>
<evidence type="ECO:0000256" key="5">
    <source>
        <dbReference type="HAMAP-Rule" id="MF_03040"/>
    </source>
</evidence>
<dbReference type="OrthoDB" id="49151at2759"/>
<evidence type="ECO:0000256" key="1">
    <source>
        <dbReference type="ARBA" id="ARBA00022722"/>
    </source>
</evidence>
<dbReference type="EMBL" id="KZ678470">
    <property type="protein sequence ID" value="PSR82777.1"/>
    <property type="molecule type" value="Genomic_DNA"/>
</dbReference>
<dbReference type="HAMAP" id="MF_03040">
    <property type="entry name" value="USB1"/>
    <property type="match status" value="1"/>
</dbReference>
<feature type="compositionally biased region" description="Polar residues" evidence="6">
    <location>
        <begin position="338"/>
        <end position="358"/>
    </location>
</feature>
<feature type="compositionally biased region" description="Low complexity" evidence="6">
    <location>
        <begin position="54"/>
        <end position="70"/>
    </location>
</feature>
<dbReference type="PANTHER" id="PTHR13522:SF3">
    <property type="entry name" value="U6 SNRNA PHOSPHODIESTERASE 1"/>
    <property type="match status" value="1"/>
</dbReference>
<proteinExistence type="inferred from homology"/>
<comment type="similarity">
    <text evidence="5">Belongs to the 2H phosphoesterase superfamily. USB1 family.</text>
</comment>